<feature type="compositionally biased region" description="Polar residues" evidence="1">
    <location>
        <begin position="19"/>
        <end position="37"/>
    </location>
</feature>
<sequence length="688" mass="74329">MTSIPTSSVTLTSTPSTSDHGTQKLTQVTQGSQSRPHGSSVLWSHLLRKDSALPAPSSSFPHASGNSDLPPHPMTPQDKHGTSTRILLHDTQANLQKFGEQVESLTSTVDDARQEIMVVKRLFRDEHESTMGDILDLVNRSQTELQKSMGKPAQAEKMEQLYNTVDTRLENLSKRIDALQMLYPTHSQALQAQAQVLQTIQEQQGTILTALLPLLPLLQAIPLHIESARNTINDSLSVSLKSIQITATPPQKSTGLAIPPTLSVSRASNKRSRKETNSGSPTSKRRRVEENEVSGGRHARQSSRVSTHHTHSSPLGRVSVTSSRHRNSAKSKSVLLASLKQKSSFLSRQDPKTPRRPLAGLSLMAQGHRPLHEDLARRSSDISRRPDVIERSPTVSVIDGPQPNQTGLIIMSEKFSSPVGAPARRPQHSPALSSHLLPASSTVAAPDNSDDLHMHADQRNLPSSASVHRLTSHKPGLHPPLLSNAVAPSSNTMSLFHDVPVPFPAPSHAQTIAAQSPHVQHQRHISHASSASTSALNQQTSTTTTTHRHNFNAYNHHAQLQPPTHNHNFNSTQSHLDAHAPLNAAARMQGGVWPHAPHAQPGILSMTSASSGTGTLVNHPISHVQGTPAPVMQNRAMGILPAGTGTGSGNMAMGIPIPGTGPSRRRRSPFREGRRFIPLLDDSDDSDA</sequence>
<feature type="compositionally biased region" description="Low complexity" evidence="1">
    <location>
        <begin position="527"/>
        <end position="545"/>
    </location>
</feature>
<feature type="region of interest" description="Disordered" evidence="1">
    <location>
        <begin position="1"/>
        <end position="39"/>
    </location>
</feature>
<dbReference type="EMBL" id="JAACJM010000064">
    <property type="protein sequence ID" value="KAF5353074.1"/>
    <property type="molecule type" value="Genomic_DNA"/>
</dbReference>
<feature type="compositionally biased region" description="Low complexity" evidence="1">
    <location>
        <begin position="1"/>
        <end position="18"/>
    </location>
</feature>
<evidence type="ECO:0000256" key="1">
    <source>
        <dbReference type="SAM" id="MobiDB-lite"/>
    </source>
</evidence>
<feature type="region of interest" description="Disordered" evidence="1">
    <location>
        <begin position="655"/>
        <end position="688"/>
    </location>
</feature>
<feature type="region of interest" description="Disordered" evidence="1">
    <location>
        <begin position="511"/>
        <end position="545"/>
    </location>
</feature>
<feature type="region of interest" description="Disordered" evidence="1">
    <location>
        <begin position="53"/>
        <end position="82"/>
    </location>
</feature>
<protein>
    <submittedName>
        <fullName evidence="2">Uncharacterized protein</fullName>
    </submittedName>
</protein>
<evidence type="ECO:0000313" key="2">
    <source>
        <dbReference type="EMBL" id="KAF5353074.1"/>
    </source>
</evidence>
<comment type="caution">
    <text evidence="2">The sequence shown here is derived from an EMBL/GenBank/DDBJ whole genome shotgun (WGS) entry which is preliminary data.</text>
</comment>
<feature type="region of interest" description="Disordered" evidence="1">
    <location>
        <begin position="465"/>
        <end position="485"/>
    </location>
</feature>
<dbReference type="AlphaFoldDB" id="A0A8H5D3P2"/>
<dbReference type="OrthoDB" id="3270311at2759"/>
<feature type="region of interest" description="Disordered" evidence="1">
    <location>
        <begin position="248"/>
        <end position="332"/>
    </location>
</feature>
<name>A0A8H5D3P2_9AGAR</name>
<accession>A0A8H5D3P2</accession>
<dbReference type="Proteomes" id="UP000559256">
    <property type="component" value="Unassembled WGS sequence"/>
</dbReference>
<evidence type="ECO:0000313" key="3">
    <source>
        <dbReference type="Proteomes" id="UP000559256"/>
    </source>
</evidence>
<feature type="compositionally biased region" description="Polar residues" evidence="1">
    <location>
        <begin position="56"/>
        <end position="67"/>
    </location>
</feature>
<proteinExistence type="predicted"/>
<reference evidence="2 3" key="1">
    <citation type="journal article" date="2020" name="ISME J.">
        <title>Uncovering the hidden diversity of litter-decomposition mechanisms in mushroom-forming fungi.</title>
        <authorList>
            <person name="Floudas D."/>
            <person name="Bentzer J."/>
            <person name="Ahren D."/>
            <person name="Johansson T."/>
            <person name="Persson P."/>
            <person name="Tunlid A."/>
        </authorList>
    </citation>
    <scope>NUCLEOTIDE SEQUENCE [LARGE SCALE GENOMIC DNA]</scope>
    <source>
        <strain evidence="2 3">CBS 291.85</strain>
    </source>
</reference>
<organism evidence="2 3">
    <name type="scientific">Tetrapyrgos nigripes</name>
    <dbReference type="NCBI Taxonomy" id="182062"/>
    <lineage>
        <taxon>Eukaryota</taxon>
        <taxon>Fungi</taxon>
        <taxon>Dikarya</taxon>
        <taxon>Basidiomycota</taxon>
        <taxon>Agaricomycotina</taxon>
        <taxon>Agaricomycetes</taxon>
        <taxon>Agaricomycetidae</taxon>
        <taxon>Agaricales</taxon>
        <taxon>Marasmiineae</taxon>
        <taxon>Marasmiaceae</taxon>
        <taxon>Tetrapyrgos</taxon>
    </lineage>
</organism>
<keyword evidence="3" id="KW-1185">Reference proteome</keyword>
<gene>
    <name evidence="2" type="ORF">D9758_008753</name>
</gene>
<feature type="compositionally biased region" description="Basic residues" evidence="1">
    <location>
        <begin position="297"/>
        <end position="311"/>
    </location>
</feature>